<feature type="compositionally biased region" description="Basic and acidic residues" evidence="1">
    <location>
        <begin position="492"/>
        <end position="506"/>
    </location>
</feature>
<evidence type="ECO:0000313" key="3">
    <source>
        <dbReference type="EMBL" id="ABF42656.1"/>
    </source>
</evidence>
<dbReference type="Gene3D" id="1.25.40.10">
    <property type="entry name" value="Tetratricopeptide repeat domain"/>
    <property type="match status" value="1"/>
</dbReference>
<proteinExistence type="predicted"/>
<dbReference type="PANTHER" id="PTHR45588:SF1">
    <property type="entry name" value="WW DOMAIN-CONTAINING PROTEIN"/>
    <property type="match status" value="1"/>
</dbReference>
<feature type="signal peptide" evidence="2">
    <location>
        <begin position="1"/>
        <end position="22"/>
    </location>
</feature>
<dbReference type="PANTHER" id="PTHR45588">
    <property type="entry name" value="TPR DOMAIN-CONTAINING PROTEIN"/>
    <property type="match status" value="1"/>
</dbReference>
<dbReference type="RefSeq" id="WP_011524455.1">
    <property type="nucleotide sequence ID" value="NC_008009.1"/>
</dbReference>
<protein>
    <submittedName>
        <fullName evidence="3">TPR repeat protein</fullName>
    </submittedName>
</protein>
<feature type="region of interest" description="Disordered" evidence="1">
    <location>
        <begin position="483"/>
        <end position="506"/>
    </location>
</feature>
<feature type="chain" id="PRO_5004191130" evidence="2">
    <location>
        <begin position="23"/>
        <end position="506"/>
    </location>
</feature>
<dbReference type="KEGG" id="aba:Acid345_3655"/>
<dbReference type="EMBL" id="CP000360">
    <property type="protein sequence ID" value="ABF42656.1"/>
    <property type="molecule type" value="Genomic_DNA"/>
</dbReference>
<accession>Q1IKE4</accession>
<name>Q1IKE4_KORVE</name>
<dbReference type="Proteomes" id="UP000002432">
    <property type="component" value="Chromosome"/>
</dbReference>
<keyword evidence="4" id="KW-1185">Reference proteome</keyword>
<gene>
    <name evidence="3" type="ordered locus">Acid345_3655</name>
</gene>
<dbReference type="EnsemblBacteria" id="ABF42656">
    <property type="protein sequence ID" value="ABF42656"/>
    <property type="gene ID" value="Acid345_3655"/>
</dbReference>
<dbReference type="eggNOG" id="COG0457">
    <property type="taxonomic scope" value="Bacteria"/>
</dbReference>
<dbReference type="InterPro" id="IPR011990">
    <property type="entry name" value="TPR-like_helical_dom_sf"/>
</dbReference>
<dbReference type="AlphaFoldDB" id="Q1IKE4"/>
<dbReference type="HOGENOM" id="CLU_011527_2_0_0"/>
<sequence>MSRAAPLLLSLLLMSGTQSFYAAQETHDHPVPEVLGSVTFPISCTAEVQGDFNRSVALLHSFAYAAALNAFQAVAERDPKCAMAYWGVAMSGYHQLWEPAISADGAARAQRELSLAMSAGAVTDRERGFLNAANAIFKDADTVPIATRAGAYEKAMAELAARYPADVEVQTFYALALLANASPSDKTHARQKHAADILEALFKKYPQHPAIPHYLIHAYDNAELAERGLPAARAYAQVAPSAPHALHMPSHIFTRLGLWEDSIASNTAARTAAHRAGDIGEELHAMDYLVYAQLQLGRDEDAAQIVGELKKMESLHTADFKVGYAATVMPIRYALERGKWAEAVQLPVPESAPPHVRAIAIWAQSIGNAHMEKAKEASGAVAQLQQIEDDLQGKGNGYWATQVRVLKREAMAWVAFANHDLDKATSTMRQAADEEDAVEKLPVTPGPVIPAREQLGELLLEQGKPALAVEEFNIDLRNSPNRRRGRFGLNEATKKVESNHRDDRAL</sequence>
<evidence type="ECO:0000256" key="2">
    <source>
        <dbReference type="SAM" id="SignalP"/>
    </source>
</evidence>
<evidence type="ECO:0000313" key="4">
    <source>
        <dbReference type="Proteomes" id="UP000002432"/>
    </source>
</evidence>
<evidence type="ECO:0000256" key="1">
    <source>
        <dbReference type="SAM" id="MobiDB-lite"/>
    </source>
</evidence>
<keyword evidence="2" id="KW-0732">Signal</keyword>
<dbReference type="STRING" id="204669.Acid345_3655"/>
<reference evidence="3 4" key="1">
    <citation type="journal article" date="2009" name="Appl. Environ. Microbiol.">
        <title>Three genomes from the phylum Acidobacteria provide insight into the lifestyles of these microorganisms in soils.</title>
        <authorList>
            <person name="Ward N.L."/>
            <person name="Challacombe J.F."/>
            <person name="Janssen P.H."/>
            <person name="Henrissat B."/>
            <person name="Coutinho P.M."/>
            <person name="Wu M."/>
            <person name="Xie G."/>
            <person name="Haft D.H."/>
            <person name="Sait M."/>
            <person name="Badger J."/>
            <person name="Barabote R.D."/>
            <person name="Bradley B."/>
            <person name="Brettin T.S."/>
            <person name="Brinkac L.M."/>
            <person name="Bruce D."/>
            <person name="Creasy T."/>
            <person name="Daugherty S.C."/>
            <person name="Davidsen T.M."/>
            <person name="DeBoy R.T."/>
            <person name="Detter J.C."/>
            <person name="Dodson R.J."/>
            <person name="Durkin A.S."/>
            <person name="Ganapathy A."/>
            <person name="Gwinn-Giglio M."/>
            <person name="Han C.S."/>
            <person name="Khouri H."/>
            <person name="Kiss H."/>
            <person name="Kothari S.P."/>
            <person name="Madupu R."/>
            <person name="Nelson K.E."/>
            <person name="Nelson W.C."/>
            <person name="Paulsen I."/>
            <person name="Penn K."/>
            <person name="Ren Q."/>
            <person name="Rosovitz M.J."/>
            <person name="Selengut J.D."/>
            <person name="Shrivastava S."/>
            <person name="Sullivan S.A."/>
            <person name="Tapia R."/>
            <person name="Thompson L.S."/>
            <person name="Watkins K.L."/>
            <person name="Yang Q."/>
            <person name="Yu C."/>
            <person name="Zafar N."/>
            <person name="Zhou L."/>
            <person name="Kuske C.R."/>
        </authorList>
    </citation>
    <scope>NUCLEOTIDE SEQUENCE [LARGE SCALE GENOMIC DNA]</scope>
    <source>
        <strain evidence="3 4">Ellin345</strain>
    </source>
</reference>
<organism evidence="3 4">
    <name type="scientific">Koribacter versatilis (strain Ellin345)</name>
    <dbReference type="NCBI Taxonomy" id="204669"/>
    <lineage>
        <taxon>Bacteria</taxon>
        <taxon>Pseudomonadati</taxon>
        <taxon>Acidobacteriota</taxon>
        <taxon>Terriglobia</taxon>
        <taxon>Terriglobales</taxon>
        <taxon>Candidatus Korobacteraceae</taxon>
        <taxon>Candidatus Korobacter</taxon>
    </lineage>
</organism>